<gene>
    <name evidence="3" type="ORF">LCGC14_1626150</name>
    <name evidence="2" type="ORF">LCGC14_1675620</name>
</gene>
<sequence>GAGIRKLFKEAKALYAPEGEFMAGTEATISRGSKKSIASGVQQLASAGLAGTSIVGGLGKKYEEEVGMPARERANTARLSALAGLLQAEAGAELQMAPRYGYQAPQQRQQVGGRRTTAPRTTTTAQPRTAARPQPQAALNFSKFTTPKKEPTGYQGVYFGKAFYEKQKQAAAPTVSGGDLMRQADVYDLSGRYF</sequence>
<comment type="caution">
    <text evidence="3">The sequence shown here is derived from an EMBL/GenBank/DDBJ whole genome shotgun (WGS) entry which is preliminary data.</text>
</comment>
<feature type="region of interest" description="Disordered" evidence="1">
    <location>
        <begin position="104"/>
        <end position="135"/>
    </location>
</feature>
<evidence type="ECO:0000313" key="2">
    <source>
        <dbReference type="EMBL" id="KKM17451.1"/>
    </source>
</evidence>
<evidence type="ECO:0000256" key="1">
    <source>
        <dbReference type="SAM" id="MobiDB-lite"/>
    </source>
</evidence>
<dbReference type="AlphaFoldDB" id="A0A0F9I4A0"/>
<reference evidence="3" key="1">
    <citation type="journal article" date="2015" name="Nature">
        <title>Complex archaea that bridge the gap between prokaryotes and eukaryotes.</title>
        <authorList>
            <person name="Spang A."/>
            <person name="Saw J.H."/>
            <person name="Jorgensen S.L."/>
            <person name="Zaremba-Niedzwiedzka K."/>
            <person name="Martijn J."/>
            <person name="Lind A.E."/>
            <person name="van Eijk R."/>
            <person name="Schleper C."/>
            <person name="Guy L."/>
            <person name="Ettema T.J."/>
        </authorList>
    </citation>
    <scope>NUCLEOTIDE SEQUENCE</scope>
</reference>
<organism evidence="3">
    <name type="scientific">marine sediment metagenome</name>
    <dbReference type="NCBI Taxonomy" id="412755"/>
    <lineage>
        <taxon>unclassified sequences</taxon>
        <taxon>metagenomes</taxon>
        <taxon>ecological metagenomes</taxon>
    </lineage>
</organism>
<dbReference type="EMBL" id="LAZR01013352">
    <property type="protein sequence ID" value="KKM22357.1"/>
    <property type="molecule type" value="Genomic_DNA"/>
</dbReference>
<protein>
    <submittedName>
        <fullName evidence="3">Uncharacterized protein</fullName>
    </submittedName>
</protein>
<feature type="non-terminal residue" evidence="3">
    <location>
        <position position="1"/>
    </location>
</feature>
<evidence type="ECO:0000313" key="3">
    <source>
        <dbReference type="EMBL" id="KKM22357.1"/>
    </source>
</evidence>
<accession>A0A0F9I4A0</accession>
<name>A0A0F9I4A0_9ZZZZ</name>
<proteinExistence type="predicted"/>
<dbReference type="EMBL" id="LAZR01014449">
    <property type="protein sequence ID" value="KKM17451.1"/>
    <property type="molecule type" value="Genomic_DNA"/>
</dbReference>